<keyword evidence="1" id="KW-0812">Transmembrane</keyword>
<accession>A0A2S6GR72</accession>
<feature type="transmembrane region" description="Helical" evidence="1">
    <location>
        <begin position="12"/>
        <end position="34"/>
    </location>
</feature>
<reference evidence="2 3" key="1">
    <citation type="submission" date="2018-02" db="EMBL/GenBank/DDBJ databases">
        <title>Subsurface microbial communities from deep shales in Ohio and West Virginia, USA.</title>
        <authorList>
            <person name="Wrighton K."/>
        </authorList>
    </citation>
    <scope>NUCLEOTIDE SEQUENCE [LARGE SCALE GENOMIC DNA]</scope>
    <source>
        <strain evidence="2 3">OWC-G53F</strain>
    </source>
</reference>
<dbReference type="AlphaFoldDB" id="A0A2S6GR72"/>
<keyword evidence="1" id="KW-1133">Transmembrane helix</keyword>
<keyword evidence="1" id="KW-0472">Membrane</keyword>
<gene>
    <name evidence="2" type="ORF">B0F88_11388</name>
</gene>
<comment type="caution">
    <text evidence="2">The sequence shown here is derived from an EMBL/GenBank/DDBJ whole genome shotgun (WGS) entry which is preliminary data.</text>
</comment>
<evidence type="ECO:0000313" key="3">
    <source>
        <dbReference type="Proteomes" id="UP000238071"/>
    </source>
</evidence>
<protein>
    <submittedName>
        <fullName evidence="2">Uncharacterized protein</fullName>
    </submittedName>
</protein>
<dbReference type="EMBL" id="PTIY01000013">
    <property type="protein sequence ID" value="PPK67748.1"/>
    <property type="molecule type" value="Genomic_DNA"/>
</dbReference>
<name>A0A2S6GR72_9GAMM</name>
<dbReference type="OrthoDB" id="5573415at2"/>
<sequence length="108" mass="11574">MKKINVALVRLLQFVVFVVSIFMVIVYFGAMVLLPLDAVVLLIKLMGVVGLNGFIAAFIAVPAVGYLGLMVYKTPGLCKMVVDAGVDLIKTGKTRVEAFNEIADAVKA</sequence>
<evidence type="ECO:0000256" key="1">
    <source>
        <dbReference type="SAM" id="Phobius"/>
    </source>
</evidence>
<keyword evidence="3" id="KW-1185">Reference proteome</keyword>
<feature type="transmembrane region" description="Helical" evidence="1">
    <location>
        <begin position="54"/>
        <end position="72"/>
    </location>
</feature>
<evidence type="ECO:0000313" key="2">
    <source>
        <dbReference type="EMBL" id="PPK67748.1"/>
    </source>
</evidence>
<dbReference type="RefSeq" id="WP_104424782.1">
    <property type="nucleotide sequence ID" value="NZ_PTIY01000013.1"/>
</dbReference>
<organism evidence="2 3">
    <name type="scientific">Methylobacter tundripaludum</name>
    <dbReference type="NCBI Taxonomy" id="173365"/>
    <lineage>
        <taxon>Bacteria</taxon>
        <taxon>Pseudomonadati</taxon>
        <taxon>Pseudomonadota</taxon>
        <taxon>Gammaproteobacteria</taxon>
        <taxon>Methylococcales</taxon>
        <taxon>Methylococcaceae</taxon>
        <taxon>Methylobacter</taxon>
    </lineage>
</organism>
<proteinExistence type="predicted"/>
<dbReference type="Proteomes" id="UP000238071">
    <property type="component" value="Unassembled WGS sequence"/>
</dbReference>